<dbReference type="CDD" id="cd00882">
    <property type="entry name" value="Ras_like_GTPase"/>
    <property type="match status" value="1"/>
</dbReference>
<organism evidence="2 3">
    <name type="scientific">Coprinopsis marcescibilis</name>
    <name type="common">Agaric fungus</name>
    <name type="synonym">Psathyrella marcescibilis</name>
    <dbReference type="NCBI Taxonomy" id="230819"/>
    <lineage>
        <taxon>Eukaryota</taxon>
        <taxon>Fungi</taxon>
        <taxon>Dikarya</taxon>
        <taxon>Basidiomycota</taxon>
        <taxon>Agaricomycotina</taxon>
        <taxon>Agaricomycetes</taxon>
        <taxon>Agaricomycetidae</taxon>
        <taxon>Agaricales</taxon>
        <taxon>Agaricineae</taxon>
        <taxon>Psathyrellaceae</taxon>
        <taxon>Coprinopsis</taxon>
    </lineage>
</organism>
<evidence type="ECO:0000259" key="1">
    <source>
        <dbReference type="Pfam" id="PF01926"/>
    </source>
</evidence>
<dbReference type="Gene3D" id="3.40.50.300">
    <property type="entry name" value="P-loop containing nucleotide triphosphate hydrolases"/>
    <property type="match status" value="1"/>
</dbReference>
<accession>A0A5C3KJG7</accession>
<dbReference type="Proteomes" id="UP000307440">
    <property type="component" value="Unassembled WGS sequence"/>
</dbReference>
<dbReference type="Pfam" id="PF01926">
    <property type="entry name" value="MMR_HSR1"/>
    <property type="match status" value="1"/>
</dbReference>
<dbReference type="GO" id="GO:0005525">
    <property type="term" value="F:GTP binding"/>
    <property type="evidence" value="ECO:0007669"/>
    <property type="project" value="InterPro"/>
</dbReference>
<dbReference type="InterPro" id="IPR027417">
    <property type="entry name" value="P-loop_NTPase"/>
</dbReference>
<reference evidence="2 3" key="1">
    <citation type="journal article" date="2019" name="Nat. Ecol. Evol.">
        <title>Megaphylogeny resolves global patterns of mushroom evolution.</title>
        <authorList>
            <person name="Varga T."/>
            <person name="Krizsan K."/>
            <person name="Foldi C."/>
            <person name="Dima B."/>
            <person name="Sanchez-Garcia M."/>
            <person name="Sanchez-Ramirez S."/>
            <person name="Szollosi G.J."/>
            <person name="Szarkandi J.G."/>
            <person name="Papp V."/>
            <person name="Albert L."/>
            <person name="Andreopoulos W."/>
            <person name="Angelini C."/>
            <person name="Antonin V."/>
            <person name="Barry K.W."/>
            <person name="Bougher N.L."/>
            <person name="Buchanan P."/>
            <person name="Buyck B."/>
            <person name="Bense V."/>
            <person name="Catcheside P."/>
            <person name="Chovatia M."/>
            <person name="Cooper J."/>
            <person name="Damon W."/>
            <person name="Desjardin D."/>
            <person name="Finy P."/>
            <person name="Geml J."/>
            <person name="Haridas S."/>
            <person name="Hughes K."/>
            <person name="Justo A."/>
            <person name="Karasinski D."/>
            <person name="Kautmanova I."/>
            <person name="Kiss B."/>
            <person name="Kocsube S."/>
            <person name="Kotiranta H."/>
            <person name="LaButti K.M."/>
            <person name="Lechner B.E."/>
            <person name="Liimatainen K."/>
            <person name="Lipzen A."/>
            <person name="Lukacs Z."/>
            <person name="Mihaltcheva S."/>
            <person name="Morgado L.N."/>
            <person name="Niskanen T."/>
            <person name="Noordeloos M.E."/>
            <person name="Ohm R.A."/>
            <person name="Ortiz-Santana B."/>
            <person name="Ovrebo C."/>
            <person name="Racz N."/>
            <person name="Riley R."/>
            <person name="Savchenko A."/>
            <person name="Shiryaev A."/>
            <person name="Soop K."/>
            <person name="Spirin V."/>
            <person name="Szebenyi C."/>
            <person name="Tomsovsky M."/>
            <person name="Tulloss R.E."/>
            <person name="Uehling J."/>
            <person name="Grigoriev I.V."/>
            <person name="Vagvolgyi C."/>
            <person name="Papp T."/>
            <person name="Martin F.M."/>
            <person name="Miettinen O."/>
            <person name="Hibbett D.S."/>
            <person name="Nagy L.G."/>
        </authorList>
    </citation>
    <scope>NUCLEOTIDE SEQUENCE [LARGE SCALE GENOMIC DNA]</scope>
    <source>
        <strain evidence="2 3">CBS 121175</strain>
    </source>
</reference>
<evidence type="ECO:0000313" key="3">
    <source>
        <dbReference type="Proteomes" id="UP000307440"/>
    </source>
</evidence>
<dbReference type="SUPFAM" id="SSF52540">
    <property type="entry name" value="P-loop containing nucleoside triphosphate hydrolases"/>
    <property type="match status" value="1"/>
</dbReference>
<gene>
    <name evidence="2" type="ORF">FA15DRAFT_759362</name>
</gene>
<proteinExistence type="predicted"/>
<keyword evidence="3" id="KW-1185">Reference proteome</keyword>
<dbReference type="AlphaFoldDB" id="A0A5C3KJG7"/>
<protein>
    <recommendedName>
        <fullName evidence="1">G domain-containing protein</fullName>
    </recommendedName>
</protein>
<feature type="domain" description="G" evidence="1">
    <location>
        <begin position="30"/>
        <end position="123"/>
    </location>
</feature>
<sequence length="307" mass="34610">MPRQNIFRFIGKEEEFTADGVSPTDIIIPIMGATGSGKSTFIRELLEENACKKPDTSVSINSCTKKVDHYIITPSESLSAKLKLEDRRVVLVDTPGFDDSQVTWLATSYSQHMKVAGVIYMYPIFGGRFSHSDQTNVSIFKKMCGLNAMPRVTIATSKWDVGKLDSLETREKELKEKLREMIERGACTARFAQSTDTDPGQYPGPNYTASGVLEEVLERLIAREKSQSEFDDMVLSLQDQIVNKGKDLPKTDAARELKKKLKELIKEYKTSGDTKLVRTKARDIIAQLDNLKVSVFDRFLDFFGLER</sequence>
<dbReference type="EMBL" id="ML210300">
    <property type="protein sequence ID" value="TFK20429.1"/>
    <property type="molecule type" value="Genomic_DNA"/>
</dbReference>
<dbReference type="STRING" id="230819.A0A5C3KJG7"/>
<evidence type="ECO:0000313" key="2">
    <source>
        <dbReference type="EMBL" id="TFK20429.1"/>
    </source>
</evidence>
<name>A0A5C3KJG7_COPMA</name>
<dbReference type="InterPro" id="IPR006073">
    <property type="entry name" value="GTP-bd"/>
</dbReference>
<dbReference type="OrthoDB" id="8954335at2759"/>